<keyword evidence="1" id="KW-0238">DNA-binding</keyword>
<name>A0A4U1G3K2_9SPHI</name>
<evidence type="ECO:0000313" key="2">
    <source>
        <dbReference type="Proteomes" id="UP000309594"/>
    </source>
</evidence>
<protein>
    <submittedName>
        <fullName evidence="1">DNA-binding protein</fullName>
    </submittedName>
</protein>
<dbReference type="AlphaFoldDB" id="A0A4U1G3K2"/>
<sequence>MYKQKIAITINSDFDKEKLYDEFIMLMSSLCRTGQIMGGVESPYVAGNELICYQTTLERNSLDTECNNKWVNLRIKNLEEGCNSKLKIEVLGEHVPFYKDVCTCDQHDSYLLFTTYLNESSPVDCGTCGGSVPIYKIKGLTDKEQTDIESWEGDYVSCDNLNMGCNVGEKWAIKQMSDPRSQLSQVGRDICKRITELTGVPTYYYLFNYQAISIAKDKLRKCPSCNGDWLLNEKWLAFYDFKCDRCKLASTLTSRS</sequence>
<dbReference type="RefSeq" id="WP_136881443.1">
    <property type="nucleotide sequence ID" value="NZ_SWDX01000008.1"/>
</dbReference>
<accession>A0A4U1G3K2</accession>
<proteinExistence type="predicted"/>
<dbReference type="EMBL" id="SWDX01000008">
    <property type="protein sequence ID" value="TKC58145.1"/>
    <property type="molecule type" value="Genomic_DNA"/>
</dbReference>
<dbReference type="GO" id="GO:0003677">
    <property type="term" value="F:DNA binding"/>
    <property type="evidence" value="ECO:0007669"/>
    <property type="project" value="UniProtKB-KW"/>
</dbReference>
<dbReference type="Proteomes" id="UP000309594">
    <property type="component" value="Unassembled WGS sequence"/>
</dbReference>
<reference evidence="1 2" key="1">
    <citation type="submission" date="2019-04" db="EMBL/GenBank/DDBJ databases">
        <title>Pedobacter sp. RP-1-16 sp. nov., isolated from Arctic soil.</title>
        <authorList>
            <person name="Dahal R.H."/>
            <person name="Kim D.-U."/>
        </authorList>
    </citation>
    <scope>NUCLEOTIDE SEQUENCE [LARGE SCALE GENOMIC DNA]</scope>
    <source>
        <strain evidence="1 2">RP-1-16</strain>
    </source>
</reference>
<evidence type="ECO:0000313" key="1">
    <source>
        <dbReference type="EMBL" id="TKC58145.1"/>
    </source>
</evidence>
<organism evidence="1 2">
    <name type="scientific">Pedobacter hiemivivus</name>
    <dbReference type="NCBI Taxonomy" id="2530454"/>
    <lineage>
        <taxon>Bacteria</taxon>
        <taxon>Pseudomonadati</taxon>
        <taxon>Bacteroidota</taxon>
        <taxon>Sphingobacteriia</taxon>
        <taxon>Sphingobacteriales</taxon>
        <taxon>Sphingobacteriaceae</taxon>
        <taxon>Pedobacter</taxon>
    </lineage>
</organism>
<gene>
    <name evidence="1" type="ORF">FBD94_19550</name>
</gene>
<dbReference type="InterPro" id="IPR016908">
    <property type="entry name" value="UCP029037"/>
</dbReference>
<comment type="caution">
    <text evidence="1">The sequence shown here is derived from an EMBL/GenBank/DDBJ whole genome shotgun (WGS) entry which is preliminary data.</text>
</comment>
<dbReference type="Pfam" id="PF10071">
    <property type="entry name" value="DUF2310"/>
    <property type="match status" value="1"/>
</dbReference>